<protein>
    <submittedName>
        <fullName evidence="1">Uncharacterized protein</fullName>
    </submittedName>
</protein>
<proteinExistence type="predicted"/>
<dbReference type="AlphaFoldDB" id="G5CJ83"/>
<keyword evidence="1" id="KW-0614">Plasmid</keyword>
<dbReference type="EMBL" id="JN119830">
    <property type="protein sequence ID" value="AEP14360.1"/>
    <property type="molecule type" value="Genomic_DNA"/>
</dbReference>
<accession>G5CJ83</accession>
<organism evidence="1">
    <name type="scientific">Sulfobacillus thermotolerans</name>
    <dbReference type="NCBI Taxonomy" id="338644"/>
    <lineage>
        <taxon>Bacteria</taxon>
        <taxon>Bacillati</taxon>
        <taxon>Bacillota</taxon>
        <taxon>Clostridia</taxon>
        <taxon>Eubacteriales</taxon>
        <taxon>Clostridiales Family XVII. Incertae Sedis</taxon>
        <taxon>Sulfobacillus</taxon>
    </lineage>
</organism>
<name>G5CJ83_9FIRM</name>
<gene>
    <name evidence="1" type="primary">orfY44</name>
</gene>
<reference evidence="1" key="1">
    <citation type="journal article" date="2011" name="Appl. Environ. Microbiol.">
        <title>Two Large, Related, Cryptic Plasmids from Geographically Distinct Isolates of Sulfobacillus thermotolerans.</title>
        <authorList>
            <person name="Deane S.M."/>
            <person name="Rawlings D.E."/>
        </authorList>
    </citation>
    <scope>NUCLEOTIDE SEQUENCE</scope>
    <source>
        <strain evidence="1">Y0017</strain>
        <plasmid evidence="1">pY0017</plasmid>
    </source>
</reference>
<sequence>MEGFPTSSRPDDVQAILAHPQGPQWTALPNGYGQQIQIRLPTHQPVPPMVSPWVAMDAWNTAQRTVHVNFQDLVTAVTDHATGTLTLTQSTSPAMFLEHLHTILPQKALQSRDRIPFPGFEADTRHWTGWTETDSRAWAMPQGFVAVPPWGDFPYRQVGVNWPAHAMLIFAEGDVSIHQFPDPTDFIAHCADIEHWVQDHNRIPAAVMTHRRTHPHDLELERD</sequence>
<evidence type="ECO:0000313" key="1">
    <source>
        <dbReference type="EMBL" id="AEP14360.1"/>
    </source>
</evidence>
<geneLocation type="plasmid" evidence="1">
    <name>pY0017</name>
</geneLocation>